<protein>
    <recommendedName>
        <fullName evidence="8">Uracil-DNA glycosylase-like domain-containing protein</fullName>
    </recommendedName>
</protein>
<keyword evidence="10" id="KW-1185">Reference proteome</keyword>
<evidence type="ECO:0000256" key="4">
    <source>
        <dbReference type="ARBA" id="ARBA00022801"/>
    </source>
</evidence>
<dbReference type="InterPro" id="IPR005122">
    <property type="entry name" value="Uracil-DNA_glycosylase-like"/>
</dbReference>
<dbReference type="EMBL" id="CP091511">
    <property type="protein sequence ID" value="UOO90721.1"/>
    <property type="molecule type" value="Genomic_DNA"/>
</dbReference>
<keyword evidence="6" id="KW-0411">Iron-sulfur</keyword>
<dbReference type="SMART" id="SM00987">
    <property type="entry name" value="UreE_C"/>
    <property type="match status" value="1"/>
</dbReference>
<feature type="domain" description="Uracil-DNA glycosylase-like" evidence="8">
    <location>
        <begin position="162"/>
        <end position="298"/>
    </location>
</feature>
<name>A0ABY4E4P8_9NEIS</name>
<keyword evidence="2" id="KW-0479">Metal-binding</keyword>
<evidence type="ECO:0000256" key="7">
    <source>
        <dbReference type="ARBA" id="ARBA00023204"/>
    </source>
</evidence>
<evidence type="ECO:0000256" key="3">
    <source>
        <dbReference type="ARBA" id="ARBA00022763"/>
    </source>
</evidence>
<dbReference type="Proteomes" id="UP000832011">
    <property type="component" value="Chromosome"/>
</dbReference>
<dbReference type="Pfam" id="PF03167">
    <property type="entry name" value="UDG"/>
    <property type="match status" value="1"/>
</dbReference>
<dbReference type="RefSeq" id="WP_058305042.1">
    <property type="nucleotide sequence ID" value="NZ_CABKVG010000005.1"/>
</dbReference>
<sequence>MVTLSARQIQLSHALGLGPMWVSRDARIVARAAVPNDISVENSDIPVPAIASNTQARTEAVIPRQSQTSAPVAKTHTPATPAEAALPEAVQHKVSKRAAALLAHIAQAQQHRPSNSDSAQASPAEHTMVVQDHSQDTLAGLRSKIVQCSACTLHSERRQAFAGEIRHDCRLIVVLPHPSPQDDAAGALLSGEAGALWLKILKAMHLQADEVYVTNAIKCAPNVSLVPKQHHAAACIGYLERELQLLPSVPVVLLAENQRSLLKKLQAQVGEERVFRIPHPSKMLRNPDTKREAWTVLQEVMQHLPAAQNAAT</sequence>
<dbReference type="Gene3D" id="3.40.470.10">
    <property type="entry name" value="Uracil-DNA glycosylase-like domain"/>
    <property type="match status" value="1"/>
</dbReference>
<dbReference type="InterPro" id="IPR036895">
    <property type="entry name" value="Uracil-DNA_glycosylase-like_sf"/>
</dbReference>
<dbReference type="SUPFAM" id="SSF52141">
    <property type="entry name" value="Uracil-DNA glycosylase-like"/>
    <property type="match status" value="1"/>
</dbReference>
<keyword evidence="7" id="KW-0234">DNA repair</keyword>
<evidence type="ECO:0000256" key="6">
    <source>
        <dbReference type="ARBA" id="ARBA00023014"/>
    </source>
</evidence>
<proteinExistence type="predicted"/>
<keyword evidence="5" id="KW-0408">Iron</keyword>
<organism evidence="9 10">
    <name type="scientific">Vitreoscilla massiliensis</name>
    <dbReference type="NCBI Taxonomy" id="1689272"/>
    <lineage>
        <taxon>Bacteria</taxon>
        <taxon>Pseudomonadati</taxon>
        <taxon>Pseudomonadota</taxon>
        <taxon>Betaproteobacteria</taxon>
        <taxon>Neisseriales</taxon>
        <taxon>Neisseriaceae</taxon>
        <taxon>Vitreoscilla</taxon>
    </lineage>
</organism>
<evidence type="ECO:0000256" key="1">
    <source>
        <dbReference type="ARBA" id="ARBA00022485"/>
    </source>
</evidence>
<dbReference type="InterPro" id="IPR051536">
    <property type="entry name" value="UDG_Type-4/5"/>
</dbReference>
<evidence type="ECO:0000256" key="5">
    <source>
        <dbReference type="ARBA" id="ARBA00023004"/>
    </source>
</evidence>
<evidence type="ECO:0000256" key="2">
    <source>
        <dbReference type="ARBA" id="ARBA00022723"/>
    </source>
</evidence>
<evidence type="ECO:0000313" key="9">
    <source>
        <dbReference type="EMBL" id="UOO90721.1"/>
    </source>
</evidence>
<dbReference type="PANTHER" id="PTHR33693">
    <property type="entry name" value="TYPE-5 URACIL-DNA GLYCOSYLASE"/>
    <property type="match status" value="1"/>
</dbReference>
<keyword evidence="3" id="KW-0227">DNA damage</keyword>
<dbReference type="SMART" id="SM00986">
    <property type="entry name" value="UDG"/>
    <property type="match status" value="1"/>
</dbReference>
<accession>A0ABY4E4P8</accession>
<reference evidence="9 10" key="1">
    <citation type="journal article" date="2022" name="Res Sq">
        <title>Evolution of multicellular longitudinally dividing oral cavity symbionts (Neisseriaceae).</title>
        <authorList>
            <person name="Nyongesa S."/>
            <person name="Weber P."/>
            <person name="Bernet E."/>
            <person name="Pullido F."/>
            <person name="Nieckarz M."/>
            <person name="Delaby M."/>
            <person name="Nieves C."/>
            <person name="Viehboeck T."/>
            <person name="Krause N."/>
            <person name="Rivera-Millot A."/>
            <person name="Nakamura A."/>
            <person name="Vischer N."/>
            <person name="VanNieuwenhze M."/>
            <person name="Brun Y."/>
            <person name="Cava F."/>
            <person name="Bulgheresi S."/>
            <person name="Veyrier F."/>
        </authorList>
    </citation>
    <scope>NUCLEOTIDE SEQUENCE [LARGE SCALE GENOMIC DNA]</scope>
    <source>
        <strain evidence="9 10">SN4</strain>
    </source>
</reference>
<evidence type="ECO:0000259" key="8">
    <source>
        <dbReference type="SMART" id="SM00986"/>
    </source>
</evidence>
<gene>
    <name evidence="9" type="ORF">LVJ82_07070</name>
</gene>
<keyword evidence="4" id="KW-0378">Hydrolase</keyword>
<evidence type="ECO:0000313" key="10">
    <source>
        <dbReference type="Proteomes" id="UP000832011"/>
    </source>
</evidence>
<keyword evidence="1" id="KW-0004">4Fe-4S</keyword>